<feature type="transmembrane region" description="Helical" evidence="1">
    <location>
        <begin position="77"/>
        <end position="97"/>
    </location>
</feature>
<reference evidence="3 4" key="1">
    <citation type="submission" date="2020-08" db="EMBL/GenBank/DDBJ databases">
        <title>Sequencing the genomes of 1000 actinobacteria strains.</title>
        <authorList>
            <person name="Klenk H.-P."/>
        </authorList>
    </citation>
    <scope>NUCLEOTIDE SEQUENCE [LARGE SCALE GENOMIC DNA]</scope>
    <source>
        <strain evidence="3 4">DSM 43582</strain>
    </source>
</reference>
<proteinExistence type="predicted"/>
<dbReference type="Proteomes" id="UP000540412">
    <property type="component" value="Unassembled WGS sequence"/>
</dbReference>
<evidence type="ECO:0000313" key="3">
    <source>
        <dbReference type="EMBL" id="MBB5917371.1"/>
    </source>
</evidence>
<evidence type="ECO:0000313" key="4">
    <source>
        <dbReference type="Proteomes" id="UP000540412"/>
    </source>
</evidence>
<evidence type="ECO:0000259" key="2">
    <source>
        <dbReference type="Pfam" id="PF18566"/>
    </source>
</evidence>
<comment type="caution">
    <text evidence="3">The sequence shown here is derived from an EMBL/GenBank/DDBJ whole genome shotgun (WGS) entry which is preliminary data.</text>
</comment>
<feature type="domain" description="Linalool dehydratase/isomerase" evidence="2">
    <location>
        <begin position="287"/>
        <end position="588"/>
    </location>
</feature>
<name>A0A7W9ULB2_9NOCA</name>
<feature type="transmembrane region" description="Helical" evidence="1">
    <location>
        <begin position="156"/>
        <end position="178"/>
    </location>
</feature>
<protein>
    <recommendedName>
        <fullName evidence="2">Linalool dehydratase/isomerase domain-containing protein</fullName>
    </recommendedName>
</protein>
<dbReference type="EMBL" id="JACHIT010000002">
    <property type="protein sequence ID" value="MBB5917371.1"/>
    <property type="molecule type" value="Genomic_DNA"/>
</dbReference>
<dbReference type="RefSeq" id="WP_040749928.1">
    <property type="nucleotide sequence ID" value="NZ_JACHIT010000002.1"/>
</dbReference>
<keyword evidence="4" id="KW-1185">Reference proteome</keyword>
<dbReference type="Pfam" id="PF18566">
    <property type="entry name" value="Ldi"/>
    <property type="match status" value="1"/>
</dbReference>
<organism evidence="3 4">
    <name type="scientific">Nocardia transvalensis</name>
    <dbReference type="NCBI Taxonomy" id="37333"/>
    <lineage>
        <taxon>Bacteria</taxon>
        <taxon>Bacillati</taxon>
        <taxon>Actinomycetota</taxon>
        <taxon>Actinomycetes</taxon>
        <taxon>Mycobacteriales</taxon>
        <taxon>Nocardiaceae</taxon>
        <taxon>Nocardia</taxon>
    </lineage>
</organism>
<feature type="transmembrane region" description="Helical" evidence="1">
    <location>
        <begin position="184"/>
        <end position="204"/>
    </location>
</feature>
<sequence>MTTLEDRVRAVRLRGPSTARWFARTVTVAVVVWVIAAAVPAVFGLSPSWRAFGAGLIVPGAGLLVAVPPLHHPFGTAMVAGHAVLIAAEILLAGWALRRFRAAAGLGVVALGALLAVGISAAPAAVVVTGHALAFAGVLAAAGWAYMFRCIARSDYVTLPAIMIASAAAGAALAAYHGGMAGPLAWFSWAALAIALAATGFGMVRELIRHRAAGRVGAERAEFLDRQRAVAYTNPVPLRQTRGVPVVSEATPDQLAHVRHLLSIAMQPPGEWDGFDDEGPGPLQQYRYQLNSLGWALSMYTYSHTPALRGPLHAAQVNLFDRMRDPAVWGYWYWENLLGNWDFGQRRGDPIDVPQNIMFTGYLNLQLGLFEQATGDYRYRAPGAFEFRSARTRPVSYDRDAINAIVVRNFGGELCLWACEPLPIGRGRTRGLVFPYCNAVAAAGVAVSDALHGTGHAAEIAPRLHRALDAEFTAADGDIVTFLVSGLGLTARAFRGPTTTAGISAFLTPLLPDLGRRAWEILRKEWLETGRYLESGSAGTESPTAEDWGSRAATNAEALAGAMLLAQELGDREWHAELWRAATEQLGFADSETRPGVKDFRAASVHANGMLGLGGLGRPFALTDMMSTARPPAWNSGPRLAEVPHPDVTVARAVSDGTGLDAVLRPGLRPGRFALVLDRLRPGRTYAAHGTPEGFLRADENGVARLVVDLYDRTAIEVRLE</sequence>
<feature type="transmembrane region" description="Helical" evidence="1">
    <location>
        <begin position="52"/>
        <end position="71"/>
    </location>
</feature>
<feature type="transmembrane region" description="Helical" evidence="1">
    <location>
        <begin position="21"/>
        <end position="45"/>
    </location>
</feature>
<keyword evidence="1" id="KW-0472">Membrane</keyword>
<feature type="transmembrane region" description="Helical" evidence="1">
    <location>
        <begin position="132"/>
        <end position="149"/>
    </location>
</feature>
<accession>A0A7W9ULB2</accession>
<feature type="transmembrane region" description="Helical" evidence="1">
    <location>
        <begin position="104"/>
        <end position="126"/>
    </location>
</feature>
<keyword evidence="1" id="KW-1133">Transmembrane helix</keyword>
<evidence type="ECO:0000256" key="1">
    <source>
        <dbReference type="SAM" id="Phobius"/>
    </source>
</evidence>
<keyword evidence="1" id="KW-0812">Transmembrane</keyword>
<dbReference type="InterPro" id="IPR041411">
    <property type="entry name" value="Ldi"/>
</dbReference>
<dbReference type="AlphaFoldDB" id="A0A7W9ULB2"/>
<gene>
    <name evidence="3" type="ORF">BJY24_006283</name>
</gene>